<proteinExistence type="predicted"/>
<protein>
    <recommendedName>
        <fullName evidence="1">HTH cro/C1-type domain-containing protein</fullName>
    </recommendedName>
</protein>
<evidence type="ECO:0000313" key="2">
    <source>
        <dbReference type="EMBL" id="MBL3655928.1"/>
    </source>
</evidence>
<dbReference type="Proteomes" id="UP000659388">
    <property type="component" value="Unassembled WGS sequence"/>
</dbReference>
<dbReference type="EMBL" id="JAESIY010000003">
    <property type="protein sequence ID" value="MBL3655928.1"/>
    <property type="molecule type" value="Genomic_DNA"/>
</dbReference>
<keyword evidence="3" id="KW-1185">Reference proteome</keyword>
<dbReference type="GO" id="GO:0003677">
    <property type="term" value="F:DNA binding"/>
    <property type="evidence" value="ECO:0007669"/>
    <property type="project" value="InterPro"/>
</dbReference>
<dbReference type="RefSeq" id="WP_202243600.1">
    <property type="nucleotide sequence ID" value="NZ_JAESIY010000003.1"/>
</dbReference>
<comment type="caution">
    <text evidence="2">The sequence shown here is derived from an EMBL/GenBank/DDBJ whole genome shotgun (WGS) entry which is preliminary data.</text>
</comment>
<sequence length="328" mass="38118">MSIQVDIFDYLKSTRNDSLLVAELGDLLAISTDSVYRRLRGNTDLNLDELSKICNHFNISIDSFICKNPSKVDFQPVWHNNLEFNYVEYLRNLKTEMNILSDIPNCRLFYSSKDLPLFYNLLIPELSAFKGFFWEKSVAQLPHLRNAKFSVENIDEESVSMAEDILTSYNNINTSELWNDGVLTSTLNQIQFYNDSGFFSNDNDFNILIEKLQLLIDHCEEQADSGVKFKLGDQPDSTLKNYFLYHSDILIGDNTIILDLNSQFSVYKAHNIIDNMVTHHENFCKRTLQMYENFLSTATLISSTNQRERIRFFNRLREKVEVVSNLTV</sequence>
<dbReference type="InterPro" id="IPR010982">
    <property type="entry name" value="Lambda_DNA-bd_dom_sf"/>
</dbReference>
<dbReference type="Gene3D" id="1.10.260.40">
    <property type="entry name" value="lambda repressor-like DNA-binding domains"/>
    <property type="match status" value="1"/>
</dbReference>
<gene>
    <name evidence="2" type="ORF">JL102_07285</name>
</gene>
<dbReference type="PROSITE" id="PS50943">
    <property type="entry name" value="HTH_CROC1"/>
    <property type="match status" value="1"/>
</dbReference>
<accession>A0A937JXY7</accession>
<evidence type="ECO:0000259" key="1">
    <source>
        <dbReference type="PROSITE" id="PS50943"/>
    </source>
</evidence>
<dbReference type="Pfam" id="PF08667">
    <property type="entry name" value="BetR"/>
    <property type="match status" value="1"/>
</dbReference>
<dbReference type="SUPFAM" id="SSF47413">
    <property type="entry name" value="lambda repressor-like DNA-binding domains"/>
    <property type="match status" value="1"/>
</dbReference>
<evidence type="ECO:0000313" key="3">
    <source>
        <dbReference type="Proteomes" id="UP000659388"/>
    </source>
</evidence>
<dbReference type="InterPro" id="IPR001387">
    <property type="entry name" value="Cro/C1-type_HTH"/>
</dbReference>
<organism evidence="2 3">
    <name type="scientific">Fulvivirga sediminis</name>
    <dbReference type="NCBI Taxonomy" id="2803949"/>
    <lineage>
        <taxon>Bacteria</taxon>
        <taxon>Pseudomonadati</taxon>
        <taxon>Bacteroidota</taxon>
        <taxon>Cytophagia</taxon>
        <taxon>Cytophagales</taxon>
        <taxon>Fulvivirgaceae</taxon>
        <taxon>Fulvivirga</taxon>
    </lineage>
</organism>
<dbReference type="InterPro" id="IPR013975">
    <property type="entry name" value="Tscrpt_reg_BetR_N"/>
</dbReference>
<name>A0A937JXY7_9BACT</name>
<reference evidence="2" key="1">
    <citation type="submission" date="2021-01" db="EMBL/GenBank/DDBJ databases">
        <title>Fulvivirga kasyanovii gen. nov., sp nov., a novel member of the phylum Bacteroidetes isolated from seawater in a mussel farm.</title>
        <authorList>
            <person name="Zhao L.-H."/>
            <person name="Wang Z.-J."/>
        </authorList>
    </citation>
    <scope>NUCLEOTIDE SEQUENCE</scope>
    <source>
        <strain evidence="2">2943</strain>
    </source>
</reference>
<feature type="domain" description="HTH cro/C1-type" evidence="1">
    <location>
        <begin position="22"/>
        <end position="64"/>
    </location>
</feature>
<dbReference type="AlphaFoldDB" id="A0A937JXY7"/>